<protein>
    <submittedName>
        <fullName evidence="1">Acetoacetate decarboxylase family protein</fullName>
    </submittedName>
</protein>
<sequence length="176" mass="19105">MPHPPAPWHLNGELVVVPALTRGRRLGGVMLANYTSGTLVYRELIVFSHATPRGMVVSHIYVDDEQSMSGGREIWGLPKELAQFEYGAASFTARQGETTLLHARLRRRRGGLPIVIPTPITSPAGDTIGRARIKAAPALVELQIPHNSPFAHLGLAGRHLALAGDDLRLHMPSPHS</sequence>
<name>A0ABT4RHB7_9ACTN</name>
<evidence type="ECO:0000313" key="2">
    <source>
        <dbReference type="Proteomes" id="UP001147700"/>
    </source>
</evidence>
<gene>
    <name evidence="1" type="ORF">OJ962_10405</name>
</gene>
<dbReference type="SUPFAM" id="SSF160104">
    <property type="entry name" value="Acetoacetate decarboxylase-like"/>
    <property type="match status" value="1"/>
</dbReference>
<comment type="caution">
    <text evidence="1">The sequence shown here is derived from an EMBL/GenBank/DDBJ whole genome shotgun (WGS) entry which is preliminary data.</text>
</comment>
<dbReference type="InterPro" id="IPR023375">
    <property type="entry name" value="ADC_dom_sf"/>
</dbReference>
<reference evidence="1" key="1">
    <citation type="submission" date="2022-10" db="EMBL/GenBank/DDBJ databases">
        <title>The WGS of Solirubrobacter sp. CPCC 204708.</title>
        <authorList>
            <person name="Jiang Z."/>
        </authorList>
    </citation>
    <scope>NUCLEOTIDE SEQUENCE</scope>
    <source>
        <strain evidence="1">CPCC 204708</strain>
    </source>
</reference>
<proteinExistence type="predicted"/>
<accession>A0ABT4RHB7</accession>
<dbReference type="Gene3D" id="2.40.400.10">
    <property type="entry name" value="Acetoacetate decarboxylase-like"/>
    <property type="match status" value="1"/>
</dbReference>
<dbReference type="EMBL" id="JAPCID010000012">
    <property type="protein sequence ID" value="MDA0137912.1"/>
    <property type="molecule type" value="Genomic_DNA"/>
</dbReference>
<dbReference type="InterPro" id="IPR010451">
    <property type="entry name" value="Acetoacetate_decarboxylase"/>
</dbReference>
<evidence type="ECO:0000313" key="1">
    <source>
        <dbReference type="EMBL" id="MDA0137912.1"/>
    </source>
</evidence>
<keyword evidence="2" id="KW-1185">Reference proteome</keyword>
<dbReference type="Pfam" id="PF06314">
    <property type="entry name" value="ADC"/>
    <property type="match status" value="1"/>
</dbReference>
<dbReference type="RefSeq" id="WP_202952812.1">
    <property type="nucleotide sequence ID" value="NZ_JAPCID010000012.1"/>
</dbReference>
<organism evidence="1 2">
    <name type="scientific">Solirubrobacter deserti</name>
    <dbReference type="NCBI Taxonomy" id="2282478"/>
    <lineage>
        <taxon>Bacteria</taxon>
        <taxon>Bacillati</taxon>
        <taxon>Actinomycetota</taxon>
        <taxon>Thermoleophilia</taxon>
        <taxon>Solirubrobacterales</taxon>
        <taxon>Solirubrobacteraceae</taxon>
        <taxon>Solirubrobacter</taxon>
    </lineage>
</organism>
<dbReference type="Proteomes" id="UP001147700">
    <property type="component" value="Unassembled WGS sequence"/>
</dbReference>